<keyword evidence="2" id="KW-1185">Reference proteome</keyword>
<organism evidence="1 2">
    <name type="scientific">Paenibacillus gyeongsangnamensis</name>
    <dbReference type="NCBI Taxonomy" id="3388067"/>
    <lineage>
        <taxon>Bacteria</taxon>
        <taxon>Bacillati</taxon>
        <taxon>Bacillota</taxon>
        <taxon>Bacilli</taxon>
        <taxon>Bacillales</taxon>
        <taxon>Paenibacillaceae</taxon>
        <taxon>Paenibacillus</taxon>
    </lineage>
</organism>
<comment type="caution">
    <text evidence="1">The sequence shown here is derived from an EMBL/GenBank/DDBJ whole genome shotgun (WGS) entry which is preliminary data.</text>
</comment>
<dbReference type="Proteomes" id="UP001527882">
    <property type="component" value="Unassembled WGS sequence"/>
</dbReference>
<protein>
    <submittedName>
        <fullName evidence="1">Uracil-DNA glycosylase</fullName>
    </submittedName>
</protein>
<dbReference type="EMBL" id="JAQAGZ010000001">
    <property type="protein sequence ID" value="MCZ8511311.1"/>
    <property type="molecule type" value="Genomic_DNA"/>
</dbReference>
<gene>
    <name evidence="1" type="ORF">O9H85_02430</name>
</gene>
<accession>A0ABT4Q3C4</accession>
<proteinExistence type="predicted"/>
<name>A0ABT4Q3C4_9BACL</name>
<reference evidence="1 2" key="1">
    <citation type="submission" date="2022-12" db="EMBL/GenBank/DDBJ databases">
        <title>Draft genome sequence of Paenibacillus sp. dW9.</title>
        <authorList>
            <person name="Choi E.-W."/>
            <person name="Kim D.-U."/>
        </authorList>
    </citation>
    <scope>NUCLEOTIDE SEQUENCE [LARGE SCALE GENOMIC DNA]</scope>
    <source>
        <strain evidence="2">dW9</strain>
    </source>
</reference>
<evidence type="ECO:0000313" key="2">
    <source>
        <dbReference type="Proteomes" id="UP001527882"/>
    </source>
</evidence>
<sequence length="49" mass="5624">MKCKHFYVTWDPAFPRGCRAYGFKTVELPSAVVLRSSGQHCQSYETKLV</sequence>
<evidence type="ECO:0000313" key="1">
    <source>
        <dbReference type="EMBL" id="MCZ8511311.1"/>
    </source>
</evidence>